<comment type="caution">
    <text evidence="2">The sequence shown here is derived from an EMBL/GenBank/DDBJ whole genome shotgun (WGS) entry which is preliminary data.</text>
</comment>
<proteinExistence type="predicted"/>
<evidence type="ECO:0000313" key="2">
    <source>
        <dbReference type="EMBL" id="MBC8433938.1"/>
    </source>
</evidence>
<dbReference type="PROSITE" id="PS51257">
    <property type="entry name" value="PROKAR_LIPOPROTEIN"/>
    <property type="match status" value="1"/>
</dbReference>
<name>A0A8J6P3J0_9BACT</name>
<sequence>MANRFLKFLLPLILAAAFFISCGSDEREAKNMLLQCQRFVKAANWIELENHLDKIIYQYPDTKAAEVAKAMRNEMIQRANHIAETILKAALATGTACAVSYPNEPLSMEQLREFGYKGMDGVEVEIVRDEPDDFLITSTHAVGDRVYSVGTDGYIQYDSR</sequence>
<dbReference type="AlphaFoldDB" id="A0A8J6P3J0"/>
<gene>
    <name evidence="2" type="ORF">H8D96_18655</name>
</gene>
<protein>
    <recommendedName>
        <fullName evidence="4">Lipoprotein</fullName>
    </recommendedName>
</protein>
<dbReference type="Proteomes" id="UP000605201">
    <property type="component" value="Unassembled WGS sequence"/>
</dbReference>
<evidence type="ECO:0000256" key="1">
    <source>
        <dbReference type="SAM" id="SignalP"/>
    </source>
</evidence>
<evidence type="ECO:0000313" key="3">
    <source>
        <dbReference type="Proteomes" id="UP000605201"/>
    </source>
</evidence>
<organism evidence="2 3">
    <name type="scientific">Candidatus Desulfatibia vada</name>
    <dbReference type="NCBI Taxonomy" id="2841696"/>
    <lineage>
        <taxon>Bacteria</taxon>
        <taxon>Pseudomonadati</taxon>
        <taxon>Thermodesulfobacteriota</taxon>
        <taxon>Desulfobacteria</taxon>
        <taxon>Desulfobacterales</taxon>
        <taxon>Desulfobacterales incertae sedis</taxon>
        <taxon>Candidatus Desulfatibia</taxon>
    </lineage>
</organism>
<evidence type="ECO:0008006" key="4">
    <source>
        <dbReference type="Google" id="ProtNLM"/>
    </source>
</evidence>
<keyword evidence="1" id="KW-0732">Signal</keyword>
<feature type="chain" id="PRO_5035315092" description="Lipoprotein" evidence="1">
    <location>
        <begin position="24"/>
        <end position="160"/>
    </location>
</feature>
<reference evidence="2 3" key="1">
    <citation type="submission" date="2020-08" db="EMBL/GenBank/DDBJ databases">
        <title>Bridging the membrane lipid divide: bacteria of the FCB group superphylum have the potential to synthesize archaeal ether lipids.</title>
        <authorList>
            <person name="Villanueva L."/>
            <person name="Von Meijenfeldt F.A.B."/>
            <person name="Westbye A.B."/>
            <person name="Yadav S."/>
            <person name="Hopmans E.C."/>
            <person name="Dutilh B.E."/>
            <person name="Sinninghe Damste J.S."/>
        </authorList>
    </citation>
    <scope>NUCLEOTIDE SEQUENCE [LARGE SCALE GENOMIC DNA]</scope>
    <source>
        <strain evidence="2">NIOZ-UU17</strain>
    </source>
</reference>
<accession>A0A8J6P3J0</accession>
<feature type="signal peptide" evidence="1">
    <location>
        <begin position="1"/>
        <end position="23"/>
    </location>
</feature>
<dbReference type="EMBL" id="JACNIG010000357">
    <property type="protein sequence ID" value="MBC8433938.1"/>
    <property type="molecule type" value="Genomic_DNA"/>
</dbReference>